<dbReference type="GO" id="GO:0016787">
    <property type="term" value="F:hydrolase activity"/>
    <property type="evidence" value="ECO:0007669"/>
    <property type="project" value="UniProtKB-KW"/>
</dbReference>
<dbReference type="EC" id="3.1.-.-" evidence="1"/>
<evidence type="ECO:0000313" key="2">
    <source>
        <dbReference type="Proteomes" id="UP000315010"/>
    </source>
</evidence>
<proteinExistence type="predicted"/>
<keyword evidence="2" id="KW-1185">Reference proteome</keyword>
<dbReference type="Proteomes" id="UP000315010">
    <property type="component" value="Unassembled WGS sequence"/>
</dbReference>
<sequence>MPRIKRADEAGCIYHALNRGNAKNGKVRKLTPFPFYFPVSYTYDEAGRKSTESTTLGGQTYTTTTNYDDLSQVSGLTYPDGTPVVRTYTDRGQLETVAFNNTTVDTRTYDDGGRMTGSSYSNGVSESRTYNADNTLAGIAFSGAPIGDLTYGWDANKNKTSETITGTMGGYGFNVGTSGYDDEDRLVNWNRTDSNLDQAWNLSLVGDWNSFTENASVLSRTHGPTHEILSAAGQAVQHDAKGNQTLLPTSLSPLATSLSLHWDFENKLLGADTDNDGTDDATYQFDALGRRVARDDGTTVSVYVQNGQQTIADYVSGSVPGSPTYTYAYGSYIDEPVIRGGTGGLRYYHRNQQYSIIALTDGGGLIKERYAYDAYGTPTILDSSLSALATSLSSNRYTYTGREWDEALGLYHYRARMYDSASGRFCSRDPIGYEGSKWNLYEYVESRPVSNTDPSGMFSWRSCRKFCKNLATRVAVKCDKACRAICPKQLKPNSTCHIACVAEAAGIFATCVIGCNGPNPFPWDLPF</sequence>
<dbReference type="Gene3D" id="2.180.10.10">
    <property type="entry name" value="RHS repeat-associated core"/>
    <property type="match status" value="1"/>
</dbReference>
<reference evidence="1 2" key="1">
    <citation type="submission" date="2019-02" db="EMBL/GenBank/DDBJ databases">
        <title>Deep-cultivation of Planctomycetes and their phenomic and genomic characterization uncovers novel biology.</title>
        <authorList>
            <person name="Wiegand S."/>
            <person name="Jogler M."/>
            <person name="Boedeker C."/>
            <person name="Pinto D."/>
            <person name="Vollmers J."/>
            <person name="Rivas-Marin E."/>
            <person name="Kohn T."/>
            <person name="Peeters S.H."/>
            <person name="Heuer A."/>
            <person name="Rast P."/>
            <person name="Oberbeckmann S."/>
            <person name="Bunk B."/>
            <person name="Jeske O."/>
            <person name="Meyerdierks A."/>
            <person name="Storesund J.E."/>
            <person name="Kallscheuer N."/>
            <person name="Luecker S."/>
            <person name="Lage O.M."/>
            <person name="Pohl T."/>
            <person name="Merkel B.J."/>
            <person name="Hornburger P."/>
            <person name="Mueller R.-W."/>
            <person name="Bruemmer F."/>
            <person name="Labrenz M."/>
            <person name="Spormann A.M."/>
            <person name="Op Den Camp H."/>
            <person name="Overmann J."/>
            <person name="Amann R."/>
            <person name="Jetten M.S.M."/>
            <person name="Mascher T."/>
            <person name="Medema M.H."/>
            <person name="Devos D.P."/>
            <person name="Kaster A.-K."/>
            <person name="Ovreas L."/>
            <person name="Rohde M."/>
            <person name="Galperin M.Y."/>
            <person name="Jogler C."/>
        </authorList>
    </citation>
    <scope>NUCLEOTIDE SEQUENCE [LARGE SCALE GENOMIC DNA]</scope>
    <source>
        <strain evidence="1 2">CA13</strain>
    </source>
</reference>
<dbReference type="PANTHER" id="PTHR32305">
    <property type="match status" value="1"/>
</dbReference>
<organism evidence="1 2">
    <name type="scientific">Novipirellula herctigrandis</name>
    <dbReference type="NCBI Taxonomy" id="2527986"/>
    <lineage>
        <taxon>Bacteria</taxon>
        <taxon>Pseudomonadati</taxon>
        <taxon>Planctomycetota</taxon>
        <taxon>Planctomycetia</taxon>
        <taxon>Pirellulales</taxon>
        <taxon>Pirellulaceae</taxon>
        <taxon>Novipirellula</taxon>
    </lineage>
</organism>
<dbReference type="OrthoDB" id="291501at2"/>
<comment type="caution">
    <text evidence="1">The sequence shown here is derived from an EMBL/GenBank/DDBJ whole genome shotgun (WGS) entry which is preliminary data.</text>
</comment>
<dbReference type="EMBL" id="SJPJ01000001">
    <property type="protein sequence ID" value="TWT84398.1"/>
    <property type="molecule type" value="Genomic_DNA"/>
</dbReference>
<accession>A0A5C5ZB71</accession>
<keyword evidence="1" id="KW-0378">Hydrolase</keyword>
<dbReference type="PANTHER" id="PTHR32305:SF15">
    <property type="entry name" value="PROTEIN RHSA-RELATED"/>
    <property type="match status" value="1"/>
</dbReference>
<protein>
    <submittedName>
        <fullName evidence="1">tRNA nuclease WapA</fullName>
        <ecNumber evidence="1">3.1.-.-</ecNumber>
    </submittedName>
</protein>
<dbReference type="RefSeq" id="WP_146402107.1">
    <property type="nucleotide sequence ID" value="NZ_SJPJ01000001.1"/>
</dbReference>
<dbReference type="NCBIfam" id="TIGR03696">
    <property type="entry name" value="Rhs_assc_core"/>
    <property type="match status" value="1"/>
</dbReference>
<dbReference type="AlphaFoldDB" id="A0A5C5ZB71"/>
<dbReference type="InterPro" id="IPR050708">
    <property type="entry name" value="T6SS_VgrG/RHS"/>
</dbReference>
<gene>
    <name evidence="1" type="primary">wapA_6</name>
    <name evidence="1" type="ORF">CA13_58760</name>
</gene>
<evidence type="ECO:0000313" key="1">
    <source>
        <dbReference type="EMBL" id="TWT84398.1"/>
    </source>
</evidence>
<dbReference type="InterPro" id="IPR022385">
    <property type="entry name" value="Rhs_assc_core"/>
</dbReference>
<name>A0A5C5ZB71_9BACT</name>